<dbReference type="Gene3D" id="3.40.50.1820">
    <property type="entry name" value="alpha/beta hydrolase"/>
    <property type="match status" value="1"/>
</dbReference>
<dbReference type="RefSeq" id="XP_013315895.1">
    <property type="nucleotide sequence ID" value="XM_013460441.1"/>
</dbReference>
<organism evidence="1 2">
    <name type="scientific">Exophiala xenobiotica</name>
    <dbReference type="NCBI Taxonomy" id="348802"/>
    <lineage>
        <taxon>Eukaryota</taxon>
        <taxon>Fungi</taxon>
        <taxon>Dikarya</taxon>
        <taxon>Ascomycota</taxon>
        <taxon>Pezizomycotina</taxon>
        <taxon>Eurotiomycetes</taxon>
        <taxon>Chaetothyriomycetidae</taxon>
        <taxon>Chaetothyriales</taxon>
        <taxon>Herpotrichiellaceae</taxon>
        <taxon>Exophiala</taxon>
    </lineage>
</organism>
<dbReference type="OrthoDB" id="94039at2759"/>
<dbReference type="SUPFAM" id="SSF53474">
    <property type="entry name" value="alpha/beta-Hydrolases"/>
    <property type="match status" value="1"/>
</dbReference>
<proteinExistence type="predicted"/>
<reference evidence="1 2" key="1">
    <citation type="submission" date="2015-01" db="EMBL/GenBank/DDBJ databases">
        <title>The Genome Sequence of Exophiala xenobiotica CBS118157.</title>
        <authorList>
            <consortium name="The Broad Institute Genomics Platform"/>
            <person name="Cuomo C."/>
            <person name="de Hoog S."/>
            <person name="Gorbushina A."/>
            <person name="Stielow B."/>
            <person name="Teixiera M."/>
            <person name="Abouelleil A."/>
            <person name="Chapman S.B."/>
            <person name="Priest M."/>
            <person name="Young S.K."/>
            <person name="Wortman J."/>
            <person name="Nusbaum C."/>
            <person name="Birren B."/>
        </authorList>
    </citation>
    <scope>NUCLEOTIDE SEQUENCE [LARGE SCALE GENOMIC DNA]</scope>
    <source>
        <strain evidence="1 2">CBS 118157</strain>
    </source>
</reference>
<name>A0A0D2BS38_9EURO</name>
<gene>
    <name evidence="1" type="ORF">PV05_07602</name>
</gene>
<dbReference type="InterPro" id="IPR029058">
    <property type="entry name" value="AB_hydrolase_fold"/>
</dbReference>
<dbReference type="HOGENOM" id="CLU_036837_2_0_1"/>
<evidence type="ECO:0000313" key="1">
    <source>
        <dbReference type="EMBL" id="KIW55311.1"/>
    </source>
</evidence>
<dbReference type="GeneID" id="25329510"/>
<accession>A0A0D2BS38</accession>
<dbReference type="AlphaFoldDB" id="A0A0D2BS38"/>
<dbReference type="Proteomes" id="UP000054342">
    <property type="component" value="Unassembled WGS sequence"/>
</dbReference>
<dbReference type="STRING" id="348802.A0A0D2BS38"/>
<sequence length="285" mass="32750">MVNYFQTEMRPPVIGIGQSWGASVLALCAAWNPKLFEGLVLSEPILENGWWRFHGPSRMAKAGEPTANPVSAGLARRKRYYASRDELKRAIERNPIWKGFDRRVLGQIMRYDYRDLEDGRVELITPPLLALGHFQRPSPPLPGYPVDDDYRNRPEEANFPPGFYNVVQLKVLEELANVSCMILFVWDKEGRFMGGERYRRRVVGAVNAKGEREGQIQQRWIEGGHSLAHLVPGRVAEEVCGWLKGVWEEWIEEERRREGDAKIDSETVPDGVLERLRDTPRDIKL</sequence>
<keyword evidence="2" id="KW-1185">Reference proteome</keyword>
<dbReference type="EMBL" id="KN847320">
    <property type="protein sequence ID" value="KIW55311.1"/>
    <property type="molecule type" value="Genomic_DNA"/>
</dbReference>
<evidence type="ECO:0000313" key="2">
    <source>
        <dbReference type="Proteomes" id="UP000054342"/>
    </source>
</evidence>
<protein>
    <submittedName>
        <fullName evidence="1">Uncharacterized protein</fullName>
    </submittedName>
</protein>